<evidence type="ECO:0000256" key="1">
    <source>
        <dbReference type="ARBA" id="ARBA00004123"/>
    </source>
</evidence>
<evidence type="ECO:0000313" key="8">
    <source>
        <dbReference type="Proteomes" id="UP001324427"/>
    </source>
</evidence>
<dbReference type="Proteomes" id="UP001324427">
    <property type="component" value="Unassembled WGS sequence"/>
</dbReference>
<dbReference type="Pfam" id="PF08573">
    <property type="entry name" value="SAE2"/>
    <property type="match status" value="1"/>
</dbReference>
<protein>
    <recommendedName>
        <fullName evidence="6">DNA endonuclease activator Ctp1 C-terminal domain-containing protein</fullName>
    </recommendedName>
</protein>
<keyword evidence="3" id="KW-0539">Nucleus</keyword>
<evidence type="ECO:0000256" key="3">
    <source>
        <dbReference type="ARBA" id="ARBA00023242"/>
    </source>
</evidence>
<feature type="coiled-coil region" evidence="4">
    <location>
        <begin position="27"/>
        <end position="81"/>
    </location>
</feature>
<gene>
    <name evidence="7" type="ORF">LTR36_000153</name>
</gene>
<keyword evidence="4" id="KW-0175">Coiled coil</keyword>
<evidence type="ECO:0000256" key="5">
    <source>
        <dbReference type="SAM" id="MobiDB-lite"/>
    </source>
</evidence>
<feature type="compositionally biased region" description="Basic and acidic residues" evidence="5">
    <location>
        <begin position="482"/>
        <end position="494"/>
    </location>
</feature>
<feature type="compositionally biased region" description="Basic and acidic residues" evidence="5">
    <location>
        <begin position="454"/>
        <end position="464"/>
    </location>
</feature>
<feature type="compositionally biased region" description="Polar residues" evidence="5">
    <location>
        <begin position="496"/>
        <end position="517"/>
    </location>
</feature>
<evidence type="ECO:0000256" key="2">
    <source>
        <dbReference type="ARBA" id="ARBA00022763"/>
    </source>
</evidence>
<feature type="compositionally biased region" description="Basic and acidic residues" evidence="5">
    <location>
        <begin position="203"/>
        <end position="220"/>
    </location>
</feature>
<feature type="compositionally biased region" description="Basic and acidic residues" evidence="5">
    <location>
        <begin position="131"/>
        <end position="147"/>
    </location>
</feature>
<feature type="domain" description="DNA endonuclease activator Ctp1 C-terminal" evidence="6">
    <location>
        <begin position="570"/>
        <end position="679"/>
    </location>
</feature>
<dbReference type="AlphaFoldDB" id="A0AAV9K100"/>
<proteinExistence type="predicted"/>
<reference evidence="7 8" key="1">
    <citation type="submission" date="2021-11" db="EMBL/GenBank/DDBJ databases">
        <title>Black yeast isolated from Biological Soil Crust.</title>
        <authorList>
            <person name="Kurbessoian T."/>
        </authorList>
    </citation>
    <scope>NUCLEOTIDE SEQUENCE [LARGE SCALE GENOMIC DNA]</scope>
    <source>
        <strain evidence="7 8">CCFEE 5522</strain>
    </source>
</reference>
<keyword evidence="8" id="KW-1185">Reference proteome</keyword>
<organism evidence="7 8">
    <name type="scientific">Oleoguttula mirabilis</name>
    <dbReference type="NCBI Taxonomy" id="1507867"/>
    <lineage>
        <taxon>Eukaryota</taxon>
        <taxon>Fungi</taxon>
        <taxon>Dikarya</taxon>
        <taxon>Ascomycota</taxon>
        <taxon>Pezizomycotina</taxon>
        <taxon>Dothideomycetes</taxon>
        <taxon>Dothideomycetidae</taxon>
        <taxon>Mycosphaerellales</taxon>
        <taxon>Teratosphaeriaceae</taxon>
        <taxon>Oleoguttula</taxon>
    </lineage>
</organism>
<dbReference type="GO" id="GO:0005634">
    <property type="term" value="C:nucleus"/>
    <property type="evidence" value="ECO:0007669"/>
    <property type="project" value="UniProtKB-SubCell"/>
</dbReference>
<dbReference type="EMBL" id="JAVFHQ010000001">
    <property type="protein sequence ID" value="KAK4550574.1"/>
    <property type="molecule type" value="Genomic_DNA"/>
</dbReference>
<evidence type="ECO:0000256" key="4">
    <source>
        <dbReference type="SAM" id="Coils"/>
    </source>
</evidence>
<dbReference type="InterPro" id="IPR013882">
    <property type="entry name" value="Ctp1_C"/>
</dbReference>
<feature type="region of interest" description="Disordered" evidence="5">
    <location>
        <begin position="125"/>
        <end position="160"/>
    </location>
</feature>
<comment type="caution">
    <text evidence="7">The sequence shown here is derived from an EMBL/GenBank/DDBJ whole genome shotgun (WGS) entry which is preliminary data.</text>
</comment>
<feature type="region of interest" description="Disordered" evidence="5">
    <location>
        <begin position="180"/>
        <end position="265"/>
    </location>
</feature>
<comment type="subcellular location">
    <subcellularLocation>
        <location evidence="1">Nucleus</location>
    </subcellularLocation>
</comment>
<accession>A0AAV9K100</accession>
<evidence type="ECO:0000259" key="6">
    <source>
        <dbReference type="Pfam" id="PF08573"/>
    </source>
</evidence>
<dbReference type="GO" id="GO:0006281">
    <property type="term" value="P:DNA repair"/>
    <property type="evidence" value="ECO:0007669"/>
    <property type="project" value="InterPro"/>
</dbReference>
<sequence>MDLPSSSDASRSHSVALKLLGLNSVRIDELETENASLHAQLREALRQGPDTLLNAVPREQHDAMQSEREELAKSYRELERHYAKCRAHVELVETKYKKAKHIVRQWKAYYDRHMAKKMVAGVVDLSTAPDRTPDAEGSDPDREETPRPLRSAPDEEMLDQDTEFTALPFRLLEYHASENQISKRSLSTSRTLRVTSSQTTEANSDRADVHSSPLDLHEPNSDGEPLVVSARTLKRKRSDSAQAMPPPGRIKQEQNSPERPIEIKSEDYSSPILKRQYLARQETSDLDAFTEVYTTPRKHRARRRAVSEEFMRPPTLARTVSSVSEGDVPEPEEQIISIKARAGFGGTKADMHHEPPVFASGFRPQHASSRAAEEALRPLSVNVPVNRRSDFYRSTKPRRRRDENAAAKVAMLSEDGEADAGEPKRPNLTSAEARATPKAHANRRLDTMLAEPTPDTRRLVRDHTPQSVVPKSRRPLTPVSDPRPRSKDSKDVSLKQHGQQATDTTPKSKTLSKTVSPQKRAEHRFRRPQGIEDSPPPVRPDDEPLRLRPLSALRLEDFKINPKYMGADFAFADTLRGRDQRRCLQACTKPECCGGAFVQAVEMAGRGDDNKSDAEVLENHLGPNWQQMVGACPRDKRDDMLKQARTASFANRYGKHRHAFERRSTPPGFWRTDMPTTQEAAEDRVKAQAMIRQKVEERWREAMRDGDGRWLFRDE</sequence>
<feature type="compositionally biased region" description="Low complexity" evidence="5">
    <location>
        <begin position="184"/>
        <end position="200"/>
    </location>
</feature>
<name>A0AAV9K100_9PEZI</name>
<keyword evidence="2" id="KW-0227">DNA damage</keyword>
<evidence type="ECO:0000313" key="7">
    <source>
        <dbReference type="EMBL" id="KAK4550574.1"/>
    </source>
</evidence>
<feature type="region of interest" description="Disordered" evidence="5">
    <location>
        <begin position="411"/>
        <end position="545"/>
    </location>
</feature>